<dbReference type="AlphaFoldDB" id="A0A1I5F307"/>
<name>A0A1I5F307_9PSEU</name>
<sequence>MTVNHVARPDFARTDVDAVLVAETSVEAADVLARLEKEPWPTGLISFNALAGNDGEGSLVYTQWAEETADPGLVRRVSGSDPVEYRLYRSVNRDHSVVPGCVVVVSVEFDSADAQRQRRWVDTVFGAMASEDKPAPGGISGHFHVSTDGTRALNYAEWTDEQSHRDALARSGRGTVGVSDEWRKVQDFPGVRGGGFRRYRMVRSLSLGLSAKEPA</sequence>
<proteinExistence type="predicted"/>
<keyword evidence="1" id="KW-0503">Monooxygenase</keyword>
<dbReference type="Proteomes" id="UP000199137">
    <property type="component" value="Unassembled WGS sequence"/>
</dbReference>
<dbReference type="GO" id="GO:0004497">
    <property type="term" value="F:monooxygenase activity"/>
    <property type="evidence" value="ECO:0007669"/>
    <property type="project" value="UniProtKB-KW"/>
</dbReference>
<dbReference type="Gene3D" id="3.30.70.100">
    <property type="match status" value="1"/>
</dbReference>
<dbReference type="EMBL" id="FOWC01000001">
    <property type="protein sequence ID" value="SFO18134.1"/>
    <property type="molecule type" value="Genomic_DNA"/>
</dbReference>
<reference evidence="1 2" key="1">
    <citation type="submission" date="2016-10" db="EMBL/GenBank/DDBJ databases">
        <authorList>
            <person name="de Groot N.N."/>
        </authorList>
    </citation>
    <scope>NUCLEOTIDE SEQUENCE [LARGE SCALE GENOMIC DNA]</scope>
    <source>
        <strain evidence="1 2">DSM 44637</strain>
    </source>
</reference>
<organism evidence="1 2">
    <name type="scientific">Amycolatopsis rubida</name>
    <dbReference type="NCBI Taxonomy" id="112413"/>
    <lineage>
        <taxon>Bacteria</taxon>
        <taxon>Bacillati</taxon>
        <taxon>Actinomycetota</taxon>
        <taxon>Actinomycetes</taxon>
        <taxon>Pseudonocardiales</taxon>
        <taxon>Pseudonocardiaceae</taxon>
        <taxon>Amycolatopsis</taxon>
    </lineage>
</organism>
<evidence type="ECO:0000313" key="1">
    <source>
        <dbReference type="EMBL" id="SFO18134.1"/>
    </source>
</evidence>
<keyword evidence="1" id="KW-0560">Oxidoreductase</keyword>
<gene>
    <name evidence="1" type="ORF">SAMN05421854_101924</name>
</gene>
<dbReference type="OrthoDB" id="1493813at2"/>
<dbReference type="SUPFAM" id="SSF54909">
    <property type="entry name" value="Dimeric alpha+beta barrel"/>
    <property type="match status" value="1"/>
</dbReference>
<accession>A0A1I5F307</accession>
<dbReference type="RefSeq" id="WP_093572279.1">
    <property type="nucleotide sequence ID" value="NZ_FOWC01000001.1"/>
</dbReference>
<protein>
    <submittedName>
        <fullName evidence="1">Antibiotic biosynthesis monooxygenase</fullName>
    </submittedName>
</protein>
<evidence type="ECO:0000313" key="2">
    <source>
        <dbReference type="Proteomes" id="UP000199137"/>
    </source>
</evidence>
<dbReference type="InterPro" id="IPR011008">
    <property type="entry name" value="Dimeric_a/b-barrel"/>
</dbReference>